<comment type="caution">
    <text evidence="5">The sequence shown here is derived from an EMBL/GenBank/DDBJ whole genome shotgun (WGS) entry which is preliminary data.</text>
</comment>
<feature type="domain" description="ADP ribosyltransferase" evidence="4">
    <location>
        <begin position="670"/>
        <end position="818"/>
    </location>
</feature>
<sequence length="848" mass="94238">MQCQLSELSTPCTFSSINVVSDCPEDKDTPQSSREGLSANIISVSRAANEILASGHQRWYQSRQQGLRRPAWRILGINSDKSDDNDTQLHKVCVEGGELQRLAEDCSRACMEARVQQTPVFKLCGKSGWLAGAALATFSIGVFGCSRYAFGAGGASRPATNMSENLLLSPTSVGTASTQPEPLPIAAGIWAAEMASPSEITQANDVQIAKLDFSCLDERQTLTLADIFRQIGNTLLNPVEELAKEVQVIDYYNSLGRCPDGDEIKFLSSVTSKVDQVVSALISMIPGVMPAVIIQRVGGSLFRIFADDLEGKPIDFYNVLAINEQVMMMAKMIADFSPKDENGQLINNAFSLPENTGLEAGHVTVWIGNAKYRITNKHGAFLAHGKSGEFPVNYSYKDKSWYLVENEKKLLSLAISPAVKAHQLAFAYSNRIDFEIADTLKDVLPLNARLFRVSRPNGQGIYRYFRKKKEVVLAVKLNGKFYRVCSGTTKQRMSFYDKPASEIIMFDKTWYLAPDDKSVEVKSVSCTVKRSPPSLCMSYSEDLDKILADNHDYGVNPLEITWLRSDANNPAILVSAKNNKKYIQHNGVLFRVKLVSTTSSGSAGSREVRIYGKKRLGFLKRKTKFNIAIGYFSESKGNSFLYSKIESVMESLYLPRPTAEAYQAVKDFERKNGEITADEYESIRAYGGVRYREINDFIYNGRLNDYADAELKATVVADIENIRGLLKKLPSIDGVVYRGSQLNTHGVDALNDLKAEDIISSRKFISASMDPVIANAFAAGPNAVRYTIYVRKAAHPILTFTGKLREAEVLIEDNTVFRCVYIYGRDVVLEELVNPSGYDLRRLKHLYI</sequence>
<dbReference type="EMBL" id="CAPB01000024">
    <property type="protein sequence ID" value="CCO94381.1"/>
    <property type="molecule type" value="Genomic_DNA"/>
</dbReference>
<dbReference type="GeneID" id="97606579"/>
<dbReference type="GO" id="GO:0005576">
    <property type="term" value="C:extracellular region"/>
    <property type="evidence" value="ECO:0007669"/>
    <property type="project" value="InterPro"/>
</dbReference>
<gene>
    <name evidence="5" type="ORF">BN437_2463</name>
</gene>
<evidence type="ECO:0000256" key="2">
    <source>
        <dbReference type="ARBA" id="ARBA00033021"/>
    </source>
</evidence>
<evidence type="ECO:0000256" key="1">
    <source>
        <dbReference type="ARBA" id="ARBA00012031"/>
    </source>
</evidence>
<dbReference type="EC" id="2.4.2.31" evidence="1"/>
<dbReference type="AlphaFoldDB" id="A0A831ETY1"/>
<dbReference type="GO" id="GO:0106274">
    <property type="term" value="F:NAD+-protein-arginine ADP-ribosyltransferase activity"/>
    <property type="evidence" value="ECO:0007669"/>
    <property type="project" value="UniProtKB-EC"/>
</dbReference>
<dbReference type="PROSITE" id="PS51996">
    <property type="entry name" value="TR_MART"/>
    <property type="match status" value="1"/>
</dbReference>
<evidence type="ECO:0000313" key="6">
    <source>
        <dbReference type="Proteomes" id="UP000013111"/>
    </source>
</evidence>
<dbReference type="InterPro" id="IPR003540">
    <property type="entry name" value="ADP-ribosyltransferase"/>
</dbReference>
<evidence type="ECO:0000259" key="4">
    <source>
        <dbReference type="Pfam" id="PF03496"/>
    </source>
</evidence>
<reference evidence="5 6" key="2">
    <citation type="submission" date="2013-04" db="EMBL/GenBank/DDBJ databases">
        <title>Comparative genomics of 12 strains of Erwinia amylovora identifies a pan-genome with a large conserved core and provides insights into host specificity.</title>
        <authorList>
            <person name="Mann R.A."/>
            <person name="Smits T.H.M."/>
            <person name="Buehlmann A."/>
            <person name="Blom J."/>
            <person name="Goesmann A."/>
            <person name="Frey J.E."/>
            <person name="Plummer K.M."/>
            <person name="Beer S.V."/>
            <person name="Luck J."/>
            <person name="Duffy B."/>
            <person name="Rodoni B."/>
        </authorList>
    </citation>
    <scope>NUCLEOTIDE SEQUENCE [LARGE SCALE GENOMIC DNA]</scope>
    <source>
        <strain evidence="6">CFBP 1232</strain>
    </source>
</reference>
<dbReference type="RefSeq" id="WP_004162625.1">
    <property type="nucleotide sequence ID" value="NZ_BAYW01000015.1"/>
</dbReference>
<dbReference type="Proteomes" id="UP000013111">
    <property type="component" value="Unassembled WGS sequence"/>
</dbReference>
<organism evidence="5 6">
    <name type="scientific">Erwinia amylovora NBRC 12687 = CFBP 1232</name>
    <dbReference type="NCBI Taxonomy" id="1219359"/>
    <lineage>
        <taxon>Bacteria</taxon>
        <taxon>Pseudomonadati</taxon>
        <taxon>Pseudomonadota</taxon>
        <taxon>Gammaproteobacteria</taxon>
        <taxon>Enterobacterales</taxon>
        <taxon>Erwiniaceae</taxon>
        <taxon>Erwinia</taxon>
    </lineage>
</organism>
<evidence type="ECO:0000313" key="5">
    <source>
        <dbReference type="EMBL" id="CCO94381.1"/>
    </source>
</evidence>
<reference evidence="5 6" key="1">
    <citation type="submission" date="2012-11" db="EMBL/GenBank/DDBJ databases">
        <authorList>
            <person name="Linke B."/>
        </authorList>
    </citation>
    <scope>NUCLEOTIDE SEQUENCE [LARGE SCALE GENOMIC DNA]</scope>
    <source>
        <strain evidence="6">CFBP 1232</strain>
    </source>
</reference>
<dbReference type="Pfam" id="PF03496">
    <property type="entry name" value="ADPrib_exo_Tox"/>
    <property type="match status" value="1"/>
</dbReference>
<evidence type="ECO:0000256" key="3">
    <source>
        <dbReference type="ARBA" id="ARBA00047597"/>
    </source>
</evidence>
<protein>
    <recommendedName>
        <fullName evidence="1">NAD(+)--protein-arginine ADP-ribosyltransferase</fullName>
        <ecNumber evidence="1">2.4.2.31</ecNumber>
    </recommendedName>
    <alternativeName>
        <fullName evidence="2">NAD(+)--arginine ADP-ribosyltransferase</fullName>
    </alternativeName>
</protein>
<dbReference type="SUPFAM" id="SSF56399">
    <property type="entry name" value="ADP-ribosylation"/>
    <property type="match status" value="1"/>
</dbReference>
<name>A0A831ETY1_ERWAM</name>
<comment type="catalytic activity">
    <reaction evidence="3">
        <text>L-arginyl-[protein] + NAD(+) = N(omega)-(ADP-D-ribosyl)-L-arginyl-[protein] + nicotinamide + H(+)</text>
        <dbReference type="Rhea" id="RHEA:19149"/>
        <dbReference type="Rhea" id="RHEA-COMP:10532"/>
        <dbReference type="Rhea" id="RHEA-COMP:15087"/>
        <dbReference type="ChEBI" id="CHEBI:15378"/>
        <dbReference type="ChEBI" id="CHEBI:17154"/>
        <dbReference type="ChEBI" id="CHEBI:29965"/>
        <dbReference type="ChEBI" id="CHEBI:57540"/>
        <dbReference type="ChEBI" id="CHEBI:142554"/>
        <dbReference type="EC" id="2.4.2.31"/>
    </reaction>
</comment>
<accession>A0A831ETY1</accession>
<proteinExistence type="predicted"/>
<dbReference type="Gene3D" id="3.90.176.10">
    <property type="entry name" value="Toxin ADP-ribosyltransferase, Chain A, domain 1"/>
    <property type="match status" value="1"/>
</dbReference>